<sequence length="79" mass="8304">MEWAVTPHGFFAACQRRAADASGVAALWPPFLELGDLFGGEVAGAQDPHQCGAPGRMPLWFGVSITPTLHSDSGRPSPT</sequence>
<dbReference type="Proteomes" id="UP000003986">
    <property type="component" value="Unassembled WGS sequence"/>
</dbReference>
<organism evidence="1 2">
    <name type="scientific">Streptomyces filamentosus NRRL 15998</name>
    <dbReference type="NCBI Taxonomy" id="457431"/>
    <lineage>
        <taxon>Bacteria</taxon>
        <taxon>Bacillati</taxon>
        <taxon>Actinomycetota</taxon>
        <taxon>Actinomycetes</taxon>
        <taxon>Kitasatosporales</taxon>
        <taxon>Streptomycetaceae</taxon>
        <taxon>Streptomyces</taxon>
    </lineage>
</organism>
<gene>
    <name evidence="1" type="ORF">SSGG_06470</name>
</gene>
<dbReference type="AlphaFoldDB" id="D6AH01"/>
<name>D6AH01_STRFL</name>
<accession>D6AH01</accession>
<evidence type="ECO:0000313" key="1">
    <source>
        <dbReference type="EMBL" id="EFE79103.2"/>
    </source>
</evidence>
<protein>
    <submittedName>
        <fullName evidence="1">Predicted protein</fullName>
    </submittedName>
</protein>
<evidence type="ECO:0000313" key="2">
    <source>
        <dbReference type="Proteomes" id="UP000003986"/>
    </source>
</evidence>
<reference evidence="2" key="1">
    <citation type="submission" date="2008-10" db="EMBL/GenBank/DDBJ databases">
        <authorList>
            <person name="Molnar K."/>
        </authorList>
    </citation>
    <scope>NUCLEOTIDE SEQUENCE [LARGE SCALE GENOMIC DNA]</scope>
    <source>
        <strain evidence="2">NRRL 15998</strain>
    </source>
</reference>
<reference evidence="2" key="2">
    <citation type="submission" date="2008-12" db="EMBL/GenBank/DDBJ databases">
        <title>Annotation of Streptomyces roseosporus strain NRRL 15998.</title>
        <authorList>
            <consortium name="The Broad Institute Genome Sequencing Platform"/>
            <consortium name="Broad Institute Microbial Sequencing Center"/>
            <person name="Fischbach M."/>
            <person name="Ward D."/>
            <person name="Young S."/>
            <person name="Kodira C.D."/>
            <person name="Zeng Q."/>
            <person name="Koehrsen M."/>
            <person name="Godfrey P."/>
            <person name="Alvarado L."/>
            <person name="Berlin A.M."/>
            <person name="Borenstein D."/>
            <person name="Chen Z."/>
            <person name="Engels R."/>
            <person name="Freedman E."/>
            <person name="Gellesch M."/>
            <person name="Goldberg J."/>
            <person name="Griggs A."/>
            <person name="Gujja S."/>
            <person name="Heiman D.I."/>
            <person name="Hepburn T.A."/>
            <person name="Howarth C."/>
            <person name="Jen D."/>
            <person name="Larson L."/>
            <person name="Lewis B."/>
            <person name="Mehta T."/>
            <person name="Park D."/>
            <person name="Pearson M."/>
            <person name="Roberts A."/>
            <person name="Saif S."/>
            <person name="Shea T.D."/>
            <person name="Shenoy N."/>
            <person name="Sisk P."/>
            <person name="Stolte C."/>
            <person name="Sykes S.N."/>
            <person name="Walk T."/>
            <person name="White J."/>
            <person name="Yandava C."/>
            <person name="Straight P."/>
            <person name="Clardy J."/>
            <person name="Hung D."/>
            <person name="Kolter R."/>
            <person name="Mekalanos J."/>
            <person name="Walker S."/>
            <person name="Walsh C.T."/>
            <person name="Wieland B.L.C."/>
            <person name="Ilzarbe M."/>
            <person name="Galagan J."/>
            <person name="Nusbaum C."/>
            <person name="Birren B."/>
        </authorList>
    </citation>
    <scope>NUCLEOTIDE SEQUENCE [LARGE SCALE GENOMIC DNA]</scope>
    <source>
        <strain evidence="2">NRRL 15998</strain>
    </source>
</reference>
<proteinExistence type="predicted"/>
<dbReference type="EMBL" id="DS999644">
    <property type="protein sequence ID" value="EFE79103.2"/>
    <property type="molecule type" value="Genomic_DNA"/>
</dbReference>